<sequence>MTSYADVQYDNANSTGNVHIALSGYEGVEAAQAGYKSRSVTFASENDREISMPMVGNASVARTGSHNTSGQPLTSMVMRVGTVVVAMVYTHKGEVDPQVLLSLARMQATRIEQSQRGENPIASLAGRPMG</sequence>
<gene>
    <name evidence="2" type="ORF">ACFPFX_04550</name>
</gene>
<reference evidence="3" key="1">
    <citation type="journal article" date="2019" name="Int. J. Syst. Evol. Microbiol.">
        <title>The Global Catalogue of Microorganisms (GCM) 10K type strain sequencing project: providing services to taxonomists for standard genome sequencing and annotation.</title>
        <authorList>
            <consortium name="The Broad Institute Genomics Platform"/>
            <consortium name="The Broad Institute Genome Sequencing Center for Infectious Disease"/>
            <person name="Wu L."/>
            <person name="Ma J."/>
        </authorList>
    </citation>
    <scope>NUCLEOTIDE SEQUENCE [LARGE SCALE GENOMIC DNA]</scope>
    <source>
        <strain evidence="3">CCM 7224</strain>
    </source>
</reference>
<organism evidence="2 3">
    <name type="scientific">Streptomyces mauvecolor</name>
    <dbReference type="NCBI Taxonomy" id="58345"/>
    <lineage>
        <taxon>Bacteria</taxon>
        <taxon>Bacillati</taxon>
        <taxon>Actinomycetota</taxon>
        <taxon>Actinomycetes</taxon>
        <taxon>Kitasatosporales</taxon>
        <taxon>Streptomycetaceae</taxon>
        <taxon>Streptomyces</taxon>
    </lineage>
</organism>
<proteinExistence type="predicted"/>
<evidence type="ECO:0000313" key="3">
    <source>
        <dbReference type="Proteomes" id="UP001595834"/>
    </source>
</evidence>
<dbReference type="EMBL" id="JBHSIZ010000005">
    <property type="protein sequence ID" value="MFC4955564.1"/>
    <property type="molecule type" value="Genomic_DNA"/>
</dbReference>
<comment type="caution">
    <text evidence="2">The sequence shown here is derived from an EMBL/GenBank/DDBJ whole genome shotgun (WGS) entry which is preliminary data.</text>
</comment>
<dbReference type="Proteomes" id="UP001595834">
    <property type="component" value="Unassembled WGS sequence"/>
</dbReference>
<name>A0ABV9UIE3_9ACTN</name>
<feature type="region of interest" description="Disordered" evidence="1">
    <location>
        <begin position="111"/>
        <end position="130"/>
    </location>
</feature>
<protein>
    <submittedName>
        <fullName evidence="2">Uncharacterized protein</fullName>
    </submittedName>
</protein>
<dbReference type="RefSeq" id="WP_344370381.1">
    <property type="nucleotide sequence ID" value="NZ_BAAASQ010000001.1"/>
</dbReference>
<accession>A0ABV9UIE3</accession>
<evidence type="ECO:0000256" key="1">
    <source>
        <dbReference type="SAM" id="MobiDB-lite"/>
    </source>
</evidence>
<keyword evidence="3" id="KW-1185">Reference proteome</keyword>
<evidence type="ECO:0000313" key="2">
    <source>
        <dbReference type="EMBL" id="MFC4955564.1"/>
    </source>
</evidence>